<organism evidence="7 8">
    <name type="scientific">Diaphorina citri</name>
    <name type="common">Asian citrus psyllid</name>
    <dbReference type="NCBI Taxonomy" id="121845"/>
    <lineage>
        <taxon>Eukaryota</taxon>
        <taxon>Metazoa</taxon>
        <taxon>Ecdysozoa</taxon>
        <taxon>Arthropoda</taxon>
        <taxon>Hexapoda</taxon>
        <taxon>Insecta</taxon>
        <taxon>Pterygota</taxon>
        <taxon>Neoptera</taxon>
        <taxon>Paraneoptera</taxon>
        <taxon>Hemiptera</taxon>
        <taxon>Sternorrhyncha</taxon>
        <taxon>Psylloidea</taxon>
        <taxon>Psyllidae</taxon>
        <taxon>Diaphorininae</taxon>
        <taxon>Diaphorina</taxon>
    </lineage>
</organism>
<evidence type="ECO:0000256" key="5">
    <source>
        <dbReference type="PROSITE-ProRule" id="PRU00042"/>
    </source>
</evidence>
<feature type="domain" description="C2H2-type" evidence="6">
    <location>
        <begin position="210"/>
        <end position="238"/>
    </location>
</feature>
<dbReference type="GO" id="GO:0005634">
    <property type="term" value="C:nucleus"/>
    <property type="evidence" value="ECO:0007669"/>
    <property type="project" value="TreeGrafter"/>
</dbReference>
<feature type="domain" description="C2H2-type" evidence="6">
    <location>
        <begin position="87"/>
        <end position="110"/>
    </location>
</feature>
<keyword evidence="2" id="KW-0677">Repeat</keyword>
<feature type="domain" description="C2H2-type" evidence="6">
    <location>
        <begin position="305"/>
        <end position="332"/>
    </location>
</feature>
<feature type="domain" description="C2H2-type" evidence="6">
    <location>
        <begin position="249"/>
        <end position="277"/>
    </location>
</feature>
<dbReference type="GO" id="GO:0008270">
    <property type="term" value="F:zinc ion binding"/>
    <property type="evidence" value="ECO:0007669"/>
    <property type="project" value="UniProtKB-KW"/>
</dbReference>
<dbReference type="Gene3D" id="3.30.160.60">
    <property type="entry name" value="Classic Zinc Finger"/>
    <property type="match status" value="7"/>
</dbReference>
<feature type="domain" description="C2H2-type" evidence="6">
    <location>
        <begin position="277"/>
        <end position="304"/>
    </location>
</feature>
<accession>A0A1S4EJ50</accession>
<dbReference type="InterPro" id="IPR036236">
    <property type="entry name" value="Znf_C2H2_sf"/>
</dbReference>
<dbReference type="KEGG" id="dci:108253164"/>
<evidence type="ECO:0000259" key="6">
    <source>
        <dbReference type="PROSITE" id="PS50157"/>
    </source>
</evidence>
<dbReference type="PROSITE" id="PS00028">
    <property type="entry name" value="ZINC_FINGER_C2H2_1"/>
    <property type="match status" value="8"/>
</dbReference>
<dbReference type="SUPFAM" id="SSF57667">
    <property type="entry name" value="beta-beta-alpha zinc fingers"/>
    <property type="match status" value="4"/>
</dbReference>
<dbReference type="GO" id="GO:0000981">
    <property type="term" value="F:DNA-binding transcription factor activity, RNA polymerase II-specific"/>
    <property type="evidence" value="ECO:0007669"/>
    <property type="project" value="TreeGrafter"/>
</dbReference>
<name>A0A1S4EJ50_DIACI</name>
<dbReference type="RefSeq" id="XP_017302122.2">
    <property type="nucleotide sequence ID" value="XM_017446633.2"/>
</dbReference>
<dbReference type="STRING" id="121845.A0A1S4EJ50"/>
<dbReference type="InterPro" id="IPR013087">
    <property type="entry name" value="Znf_C2H2_type"/>
</dbReference>
<evidence type="ECO:0000256" key="1">
    <source>
        <dbReference type="ARBA" id="ARBA00022723"/>
    </source>
</evidence>
<dbReference type="SMART" id="SM00355">
    <property type="entry name" value="ZnF_C2H2"/>
    <property type="match status" value="9"/>
</dbReference>
<dbReference type="FunFam" id="3.30.160.60:FF:000446">
    <property type="entry name" value="Zinc finger protein"/>
    <property type="match status" value="2"/>
</dbReference>
<feature type="domain" description="C2H2-type" evidence="6">
    <location>
        <begin position="333"/>
        <end position="361"/>
    </location>
</feature>
<sequence length="365" mass="42634">CSVSDEVVLFSNGLFLFVFSFRSENKQIIGDLKVENTVYRIKSKDLLASFSSDVWDEERCRSCGLLSGSITQTYIHYLECKNRGKLYECSLCNESFENKKVLFRHLRGKHGMKIKLSRHKTKCVCHYCNRTFDSKAKIQEHIISSHMHEKLYQCDFCGSQQRTKCRFYYHLRDKHLSKPANLSCEFCSRIFTKKELLRSHLAVHKIGKNYQCYYCRKTYCHKPNLTNHIQNVHLKSELEKRTAILKREFICDVCGKSYVRKGALTEHHQREHQGKKPVCTICGKMLIDKRSLANHMNTHTGLKPHCCEICGRSYSTAAYLKVHMSCHTGETSHTCHLCPQKFRQRSSYTLHYKTHHPGVIPPKLR</sequence>
<keyword evidence="3 5" id="KW-0863">Zinc-finger</keyword>
<dbReference type="PaxDb" id="121845-A0A1S4EJ50"/>
<evidence type="ECO:0000313" key="8">
    <source>
        <dbReference type="RefSeq" id="XP_017302122.2"/>
    </source>
</evidence>
<evidence type="ECO:0000256" key="4">
    <source>
        <dbReference type="ARBA" id="ARBA00022833"/>
    </source>
</evidence>
<evidence type="ECO:0000313" key="7">
    <source>
        <dbReference type="Proteomes" id="UP000079169"/>
    </source>
</evidence>
<proteinExistence type="predicted"/>
<feature type="domain" description="C2H2-type" evidence="6">
    <location>
        <begin position="123"/>
        <end position="151"/>
    </location>
</feature>
<protein>
    <submittedName>
        <fullName evidence="8">Zinc finger protein OZF-like</fullName>
    </submittedName>
</protein>
<dbReference type="PANTHER" id="PTHR24408:SF58">
    <property type="entry name" value="TRANSCRIPTION FACTOR (TFIIIA), PUTATIVE (AFU_ORTHOLOGUE AFUA_1G05150)-RELATED"/>
    <property type="match status" value="1"/>
</dbReference>
<dbReference type="Proteomes" id="UP000079169">
    <property type="component" value="Unplaced"/>
</dbReference>
<keyword evidence="7" id="KW-1185">Reference proteome</keyword>
<evidence type="ECO:0000256" key="2">
    <source>
        <dbReference type="ARBA" id="ARBA00022737"/>
    </source>
</evidence>
<reference evidence="8" key="1">
    <citation type="submission" date="2025-08" db="UniProtKB">
        <authorList>
            <consortium name="RefSeq"/>
        </authorList>
    </citation>
    <scope>IDENTIFICATION</scope>
</reference>
<dbReference type="Pfam" id="PF00096">
    <property type="entry name" value="zf-C2H2"/>
    <property type="match status" value="5"/>
</dbReference>
<evidence type="ECO:0000256" key="3">
    <source>
        <dbReference type="ARBA" id="ARBA00022771"/>
    </source>
</evidence>
<gene>
    <name evidence="8" type="primary">LOC108253164</name>
</gene>
<dbReference type="PROSITE" id="PS50157">
    <property type="entry name" value="ZINC_FINGER_C2H2_2"/>
    <property type="match status" value="8"/>
</dbReference>
<dbReference type="AlphaFoldDB" id="A0A1S4EJ50"/>
<dbReference type="PANTHER" id="PTHR24408">
    <property type="entry name" value="ZINC FINGER PROTEIN"/>
    <property type="match status" value="1"/>
</dbReference>
<keyword evidence="4" id="KW-0862">Zinc</keyword>
<dbReference type="GO" id="GO:0043565">
    <property type="term" value="F:sequence-specific DNA binding"/>
    <property type="evidence" value="ECO:0007669"/>
    <property type="project" value="TreeGrafter"/>
</dbReference>
<keyword evidence="1" id="KW-0479">Metal-binding</keyword>
<feature type="non-terminal residue" evidence="8">
    <location>
        <position position="1"/>
    </location>
</feature>
<feature type="domain" description="C2H2-type" evidence="6">
    <location>
        <begin position="182"/>
        <end position="209"/>
    </location>
</feature>
<dbReference type="GeneID" id="108253164"/>